<proteinExistence type="predicted"/>
<reference evidence="1 2" key="1">
    <citation type="journal article" date="2013" name="Nat. Genet.">
        <title>The high-quality draft genome of peach (Prunus persica) identifies unique patterns of genetic diversity, domestication and genome evolution.</title>
        <authorList>
            <consortium name="International Peach Genome Initiative"/>
            <person name="Verde I."/>
            <person name="Abbott A.G."/>
            <person name="Scalabrin S."/>
            <person name="Jung S."/>
            <person name="Shu S."/>
            <person name="Marroni F."/>
            <person name="Zhebentyayeva T."/>
            <person name="Dettori M.T."/>
            <person name="Grimwood J."/>
            <person name="Cattonaro F."/>
            <person name="Zuccolo A."/>
            <person name="Rossini L."/>
            <person name="Jenkins J."/>
            <person name="Vendramin E."/>
            <person name="Meisel L.A."/>
            <person name="Decroocq V."/>
            <person name="Sosinski B."/>
            <person name="Prochnik S."/>
            <person name="Mitros T."/>
            <person name="Policriti A."/>
            <person name="Cipriani G."/>
            <person name="Dondini L."/>
            <person name="Ficklin S."/>
            <person name="Goodstein D.M."/>
            <person name="Xuan P."/>
            <person name="Del Fabbro C."/>
            <person name="Aramini V."/>
            <person name="Copetti D."/>
            <person name="Gonzalez S."/>
            <person name="Horner D.S."/>
            <person name="Falchi R."/>
            <person name="Lucas S."/>
            <person name="Mica E."/>
            <person name="Maldonado J."/>
            <person name="Lazzari B."/>
            <person name="Bielenberg D."/>
            <person name="Pirona R."/>
            <person name="Miculan M."/>
            <person name="Barakat A."/>
            <person name="Testolin R."/>
            <person name="Stella A."/>
            <person name="Tartarini S."/>
            <person name="Tonutti P."/>
            <person name="Arus P."/>
            <person name="Orellana A."/>
            <person name="Wells C."/>
            <person name="Main D."/>
            <person name="Vizzotto G."/>
            <person name="Silva H."/>
            <person name="Salamini F."/>
            <person name="Schmutz J."/>
            <person name="Morgante M."/>
            <person name="Rokhsar D.S."/>
        </authorList>
    </citation>
    <scope>NUCLEOTIDE SEQUENCE [LARGE SCALE GENOMIC DNA]</scope>
    <source>
        <strain evidence="2">cv. Nemared</strain>
    </source>
</reference>
<dbReference type="Gramene" id="ONI21652">
    <property type="protein sequence ID" value="ONI21652"/>
    <property type="gene ID" value="PRUPE_2G078700"/>
</dbReference>
<dbReference type="EMBL" id="CM007652">
    <property type="protein sequence ID" value="ONI21652.1"/>
    <property type="molecule type" value="Genomic_DNA"/>
</dbReference>
<evidence type="ECO:0000313" key="2">
    <source>
        <dbReference type="Proteomes" id="UP000006882"/>
    </source>
</evidence>
<name>A0A251QD05_PRUPE</name>
<keyword evidence="2" id="KW-1185">Reference proteome</keyword>
<dbReference type="STRING" id="3760.A0A251QD05"/>
<gene>
    <name evidence="1" type="ORF">PRUPE_2G078700</name>
</gene>
<organism evidence="1 2">
    <name type="scientific">Prunus persica</name>
    <name type="common">Peach</name>
    <name type="synonym">Amygdalus persica</name>
    <dbReference type="NCBI Taxonomy" id="3760"/>
    <lineage>
        <taxon>Eukaryota</taxon>
        <taxon>Viridiplantae</taxon>
        <taxon>Streptophyta</taxon>
        <taxon>Embryophyta</taxon>
        <taxon>Tracheophyta</taxon>
        <taxon>Spermatophyta</taxon>
        <taxon>Magnoliopsida</taxon>
        <taxon>eudicotyledons</taxon>
        <taxon>Gunneridae</taxon>
        <taxon>Pentapetalae</taxon>
        <taxon>rosids</taxon>
        <taxon>fabids</taxon>
        <taxon>Rosales</taxon>
        <taxon>Rosaceae</taxon>
        <taxon>Amygdaloideae</taxon>
        <taxon>Amygdaleae</taxon>
        <taxon>Prunus</taxon>
    </lineage>
</organism>
<accession>A0A251QD05</accession>
<evidence type="ECO:0000313" key="1">
    <source>
        <dbReference type="EMBL" id="ONI21652.1"/>
    </source>
</evidence>
<dbReference type="Proteomes" id="UP000006882">
    <property type="component" value="Chromosome G2"/>
</dbReference>
<sequence>MRATIKVGLDEISTLKKADFHNPSDCLVGNLSSSQDLQSQCTSASLGDSQAFSRQYLADNSGLQLGCIVEVFLA</sequence>
<protein>
    <submittedName>
        <fullName evidence="1">Uncharacterized protein</fullName>
    </submittedName>
</protein>
<dbReference type="AlphaFoldDB" id="A0A251QD05"/>